<sequence>MIPKNEALKKKYEKDLEIIMITDQAEDIVKPFLGRVEQQDKLQHIWTIYGKHDFHQIFKYRTMPHAAIIYDGVYKGAVYGNEITEEKIEMMLNDKWDQIVFKKPELTPKNKYDKDEFLYIDGNGGGREFITYRSVLGGYNPSLGNGSVYVANTEGGGKRMAFLNLSLTDIFQYAYSEARIEFNPMNRKLLEVKDRLKLTTSAAGDEALAWMQSGNVFCYELVVPKPLKNKFFEIMRDDLTRIFPQYQASIEYRDVECYVLKVTDRSKLEKHRSLSGTMEVKQDVYGLSMKHAPLDQMVARFSVLFMQNSPYPIINGSEYNEPINMELHTNVTNMEETNKALAKYGLHFFKELKNIEMLVIKDNQDETDL</sequence>
<proteinExistence type="predicted"/>
<reference evidence="1" key="1">
    <citation type="journal article" date="2014" name="Int. J. Syst. Evol. Microbiol.">
        <title>Complete genome sequence of Corynebacterium casei LMG S-19264T (=DSM 44701T), isolated from a smear-ripened cheese.</title>
        <authorList>
            <consortium name="US DOE Joint Genome Institute (JGI-PGF)"/>
            <person name="Walter F."/>
            <person name="Albersmeier A."/>
            <person name="Kalinowski J."/>
            <person name="Ruckert C."/>
        </authorList>
    </citation>
    <scope>NUCLEOTIDE SEQUENCE</scope>
    <source>
        <strain evidence="1">CGMCC 1.15966</strain>
    </source>
</reference>
<organism evidence="1 2">
    <name type="scientific">Sphingobacterium cellulitidis</name>
    <dbReference type="NCBI Taxonomy" id="1768011"/>
    <lineage>
        <taxon>Bacteria</taxon>
        <taxon>Pseudomonadati</taxon>
        <taxon>Bacteroidota</taxon>
        <taxon>Sphingobacteriia</taxon>
        <taxon>Sphingobacteriales</taxon>
        <taxon>Sphingobacteriaceae</taxon>
        <taxon>Sphingobacterium</taxon>
    </lineage>
</organism>
<protein>
    <submittedName>
        <fullName evidence="1">Uncharacterized protein</fullName>
    </submittedName>
</protein>
<dbReference type="Proteomes" id="UP000614460">
    <property type="component" value="Unassembled WGS sequence"/>
</dbReference>
<keyword evidence="2" id="KW-1185">Reference proteome</keyword>
<comment type="caution">
    <text evidence="1">The sequence shown here is derived from an EMBL/GenBank/DDBJ whole genome shotgun (WGS) entry which is preliminary data.</text>
</comment>
<dbReference type="AlphaFoldDB" id="A0A8H9G3E1"/>
<evidence type="ECO:0000313" key="2">
    <source>
        <dbReference type="Proteomes" id="UP000614460"/>
    </source>
</evidence>
<accession>A0A8H9G3E1</accession>
<evidence type="ECO:0000313" key="1">
    <source>
        <dbReference type="EMBL" id="GGE23947.1"/>
    </source>
</evidence>
<reference evidence="1" key="2">
    <citation type="submission" date="2020-09" db="EMBL/GenBank/DDBJ databases">
        <authorList>
            <person name="Sun Q."/>
            <person name="Zhou Y."/>
        </authorList>
    </citation>
    <scope>NUCLEOTIDE SEQUENCE</scope>
    <source>
        <strain evidence="1">CGMCC 1.15966</strain>
    </source>
</reference>
<dbReference type="EMBL" id="BMKM01000005">
    <property type="protein sequence ID" value="GGE23947.1"/>
    <property type="molecule type" value="Genomic_DNA"/>
</dbReference>
<name>A0A8H9G3E1_9SPHI</name>
<gene>
    <name evidence="1" type="ORF">GCM10011516_22010</name>
</gene>